<protein>
    <submittedName>
        <fullName evidence="2">Predicted protein</fullName>
    </submittedName>
</protein>
<feature type="compositionally biased region" description="Polar residues" evidence="1">
    <location>
        <begin position="510"/>
        <end position="531"/>
    </location>
</feature>
<accession>D2V4L2</accession>
<dbReference type="OrthoDB" id="10471366at2759"/>
<proteinExistence type="predicted"/>
<evidence type="ECO:0000313" key="3">
    <source>
        <dbReference type="Proteomes" id="UP000006671"/>
    </source>
</evidence>
<gene>
    <name evidence="2" type="ORF">NAEGRDRAFT_46687</name>
</gene>
<reference evidence="2 3" key="1">
    <citation type="journal article" date="2010" name="Cell">
        <title>The genome of Naegleria gruberi illuminates early eukaryotic versatility.</title>
        <authorList>
            <person name="Fritz-Laylin L.K."/>
            <person name="Prochnik S.E."/>
            <person name="Ginger M.L."/>
            <person name="Dacks J.B."/>
            <person name="Carpenter M.L."/>
            <person name="Field M.C."/>
            <person name="Kuo A."/>
            <person name="Paredez A."/>
            <person name="Chapman J."/>
            <person name="Pham J."/>
            <person name="Shu S."/>
            <person name="Neupane R."/>
            <person name="Cipriano M."/>
            <person name="Mancuso J."/>
            <person name="Tu H."/>
            <person name="Salamov A."/>
            <person name="Lindquist E."/>
            <person name="Shapiro H."/>
            <person name="Lucas S."/>
            <person name="Grigoriev I.V."/>
            <person name="Cande W.Z."/>
            <person name="Fulton C."/>
            <person name="Rokhsar D.S."/>
            <person name="Dawson S.C."/>
        </authorList>
    </citation>
    <scope>NUCLEOTIDE SEQUENCE [LARGE SCALE GENOMIC DNA]</scope>
    <source>
        <strain evidence="2 3">NEG-M</strain>
    </source>
</reference>
<dbReference type="KEGG" id="ngr:NAEGRDRAFT_46687"/>
<dbReference type="RefSeq" id="XP_002680698.1">
    <property type="nucleotide sequence ID" value="XM_002680652.1"/>
</dbReference>
<sequence>MEDKPYDYYPPPPPRYSTGKEYGRVNNNKPNNPNTNTNHNNNKRLHANNQHTEQHNKPSEKIGTTNTTNNSITRKPQFENKRKITVDMQPNKKQKQAVPTSKISTEKTNEKIVNNSNSNNKNEDKSSDEKLDIYRVLRVCAENSSADLTENEIFKYFPNALKVRMENQRDFLVEFSSLVDMIPYIESETLQEEETVNISIPKSLIPPEYANNTQKLVLEFIDFLKQKQPQSSSNGSAFDPSNWNKLISSIKIPQNVSPYELLEFRERRVKKVLGKKEFGILIHDKPKITDKIGFPLFSNPNMTDNRGNERFFFFAFCKTGTTFLGKEEISKCFPNAKAIHFDPGDHRIIVELNNQNDFNAYKKISHSGKLLVRNHSFLLRKANPKDIPPDILNPPLQQSTDIPTVTQPSSEESKNASTPDKNLLLQQLRQQMDHPSETPKQDPKELRNALLAQMKTQPSSVESLESFISLSDPESESSSEEDEMIEETEEDVRSYSSSESNNEEAPSSPQHPTTPNKTQLLSALREQMQQSAEKKKEPTPSTTSVSASSSNILGIKRKTFASHYALFHPKFNK</sequence>
<feature type="compositionally biased region" description="Polar residues" evidence="1">
    <location>
        <begin position="454"/>
        <end position="468"/>
    </location>
</feature>
<feature type="region of interest" description="Disordered" evidence="1">
    <location>
        <begin position="384"/>
        <end position="419"/>
    </location>
</feature>
<feature type="compositionally biased region" description="Low complexity" evidence="1">
    <location>
        <begin position="494"/>
        <end position="508"/>
    </location>
</feature>
<keyword evidence="3" id="KW-1185">Reference proteome</keyword>
<feature type="compositionally biased region" description="Low complexity" evidence="1">
    <location>
        <begin position="26"/>
        <end position="40"/>
    </location>
</feature>
<dbReference type="GeneID" id="8848761"/>
<dbReference type="Proteomes" id="UP000006671">
    <property type="component" value="Unassembled WGS sequence"/>
</dbReference>
<feature type="compositionally biased region" description="Low complexity" evidence="1">
    <location>
        <begin position="539"/>
        <end position="550"/>
    </location>
</feature>
<name>D2V4L2_NAEGR</name>
<organism evidence="3">
    <name type="scientific">Naegleria gruberi</name>
    <name type="common">Amoeba</name>
    <dbReference type="NCBI Taxonomy" id="5762"/>
    <lineage>
        <taxon>Eukaryota</taxon>
        <taxon>Discoba</taxon>
        <taxon>Heterolobosea</taxon>
        <taxon>Tetramitia</taxon>
        <taxon>Eutetramitia</taxon>
        <taxon>Vahlkampfiidae</taxon>
        <taxon>Naegleria</taxon>
    </lineage>
</organism>
<feature type="region of interest" description="Disordered" evidence="1">
    <location>
        <begin position="1"/>
        <end position="127"/>
    </location>
</feature>
<feature type="compositionally biased region" description="Acidic residues" evidence="1">
    <location>
        <begin position="473"/>
        <end position="490"/>
    </location>
</feature>
<evidence type="ECO:0000313" key="2">
    <source>
        <dbReference type="EMBL" id="EFC47954.1"/>
    </source>
</evidence>
<feature type="compositionally biased region" description="Basic and acidic residues" evidence="1">
    <location>
        <begin position="76"/>
        <end position="85"/>
    </location>
</feature>
<evidence type="ECO:0000256" key="1">
    <source>
        <dbReference type="SAM" id="MobiDB-lite"/>
    </source>
</evidence>
<dbReference type="VEuPathDB" id="AmoebaDB:NAEGRDRAFT_46687"/>
<dbReference type="EMBL" id="GG738852">
    <property type="protein sequence ID" value="EFC47954.1"/>
    <property type="molecule type" value="Genomic_DNA"/>
</dbReference>
<dbReference type="InParanoid" id="D2V4L2"/>
<dbReference type="AlphaFoldDB" id="D2V4L2"/>
<feature type="compositionally biased region" description="Polar residues" evidence="1">
    <location>
        <begin position="395"/>
        <end position="419"/>
    </location>
</feature>
<feature type="region of interest" description="Disordered" evidence="1">
    <location>
        <begin position="454"/>
        <end position="552"/>
    </location>
</feature>